<dbReference type="InterPro" id="IPR029068">
    <property type="entry name" value="Glyas_Bleomycin-R_OHBP_Dase"/>
</dbReference>
<reference evidence="3" key="2">
    <citation type="submission" date="2015-07" db="EMBL/GenBank/DDBJ databases">
        <title>MeaNS - Measles Nucleotide Surveillance Program.</title>
        <authorList>
            <person name="Tran T."/>
            <person name="Druce J."/>
        </authorList>
    </citation>
    <scope>NUCLEOTIDE SEQUENCE</scope>
    <source>
        <strain evidence="3">DSM 9887</strain>
    </source>
</reference>
<dbReference type="SUPFAM" id="SSF54593">
    <property type="entry name" value="Glyoxalase/Bleomycin resistance protein/Dihydroxybiphenyl dioxygenase"/>
    <property type="match status" value="1"/>
</dbReference>
<accession>A0A0K9YRA8</accession>
<dbReference type="PANTHER" id="PTHR39175:SF1">
    <property type="entry name" value="FAMILY PROTEIN, PUTATIVE (AFU_ORTHOLOGUE AFUA_3G15060)-RELATED"/>
    <property type="match status" value="1"/>
</dbReference>
<dbReference type="InterPro" id="IPR004360">
    <property type="entry name" value="Glyas_Fos-R_dOase_dom"/>
</dbReference>
<dbReference type="PATRIC" id="fig|54915.3.peg.3198"/>
<reference evidence="2 5" key="3">
    <citation type="submission" date="2019-06" db="EMBL/GenBank/DDBJ databases">
        <title>Whole genome shotgun sequence of Brevibacillus reuszeri NBRC 15719.</title>
        <authorList>
            <person name="Hosoyama A."/>
            <person name="Uohara A."/>
            <person name="Ohji S."/>
            <person name="Ichikawa N."/>
        </authorList>
    </citation>
    <scope>NUCLEOTIDE SEQUENCE [LARGE SCALE GENOMIC DNA]</scope>
    <source>
        <strain evidence="2 5">NBRC 15719</strain>
    </source>
</reference>
<name>A0A0K9YRA8_9BACL</name>
<evidence type="ECO:0000259" key="1">
    <source>
        <dbReference type="PROSITE" id="PS51819"/>
    </source>
</evidence>
<dbReference type="STRING" id="54915.ADS79_20400"/>
<dbReference type="Pfam" id="PF00903">
    <property type="entry name" value="Glyoxalase"/>
    <property type="match status" value="1"/>
</dbReference>
<keyword evidence="5" id="KW-1185">Reference proteome</keyword>
<reference evidence="4" key="1">
    <citation type="submission" date="2015-07" db="EMBL/GenBank/DDBJ databases">
        <title>Genome sequencing project for genomic taxonomy and phylogenomics of Bacillus-like bacteria.</title>
        <authorList>
            <person name="Liu B."/>
            <person name="Wang J."/>
            <person name="Zhu Y."/>
            <person name="Liu G."/>
            <person name="Chen Q."/>
            <person name="Chen Z."/>
            <person name="Lan J."/>
            <person name="Che J."/>
            <person name="Ge C."/>
            <person name="Shi H."/>
            <person name="Pan Z."/>
            <person name="Liu X."/>
        </authorList>
    </citation>
    <scope>NUCLEOTIDE SEQUENCE [LARGE SCALE GENOMIC DNA]</scope>
    <source>
        <strain evidence="4">DSM 9887</strain>
    </source>
</reference>
<dbReference type="PANTHER" id="PTHR39175">
    <property type="entry name" value="FAMILY PROTEIN, PUTATIVE (AFU_ORTHOLOGUE AFUA_3G15060)-RELATED"/>
    <property type="match status" value="1"/>
</dbReference>
<gene>
    <name evidence="3" type="ORF">ADS79_20400</name>
    <name evidence="2" type="ORF">BRE01_02580</name>
</gene>
<comment type="caution">
    <text evidence="3">The sequence shown here is derived from an EMBL/GenBank/DDBJ whole genome shotgun (WGS) entry which is preliminary data.</text>
</comment>
<dbReference type="Gene3D" id="3.10.180.10">
    <property type="entry name" value="2,3-Dihydroxybiphenyl 1,2-Dioxygenase, domain 1"/>
    <property type="match status" value="1"/>
</dbReference>
<evidence type="ECO:0000313" key="5">
    <source>
        <dbReference type="Proteomes" id="UP000319578"/>
    </source>
</evidence>
<dbReference type="RefSeq" id="WP_049740211.1">
    <property type="nucleotide sequence ID" value="NZ_BJON01000002.1"/>
</dbReference>
<evidence type="ECO:0000313" key="4">
    <source>
        <dbReference type="Proteomes" id="UP000036834"/>
    </source>
</evidence>
<dbReference type="OrthoDB" id="9813630at2"/>
<organism evidence="3 4">
    <name type="scientific">Brevibacillus reuszeri</name>
    <dbReference type="NCBI Taxonomy" id="54915"/>
    <lineage>
        <taxon>Bacteria</taxon>
        <taxon>Bacillati</taxon>
        <taxon>Bacillota</taxon>
        <taxon>Bacilli</taxon>
        <taxon>Bacillales</taxon>
        <taxon>Paenibacillaceae</taxon>
        <taxon>Brevibacillus</taxon>
    </lineage>
</organism>
<dbReference type="Proteomes" id="UP000036834">
    <property type="component" value="Unassembled WGS sequence"/>
</dbReference>
<dbReference type="InterPro" id="IPR037523">
    <property type="entry name" value="VOC_core"/>
</dbReference>
<dbReference type="EMBL" id="LGIQ01000009">
    <property type="protein sequence ID" value="KNB71177.1"/>
    <property type="molecule type" value="Genomic_DNA"/>
</dbReference>
<dbReference type="EMBL" id="BJON01000002">
    <property type="protein sequence ID" value="GED66556.1"/>
    <property type="molecule type" value="Genomic_DNA"/>
</dbReference>
<feature type="domain" description="VOC" evidence="1">
    <location>
        <begin position="10"/>
        <end position="124"/>
    </location>
</feature>
<evidence type="ECO:0000313" key="3">
    <source>
        <dbReference type="EMBL" id="KNB71177.1"/>
    </source>
</evidence>
<dbReference type="AlphaFoldDB" id="A0A0K9YRA8"/>
<evidence type="ECO:0000313" key="2">
    <source>
        <dbReference type="EMBL" id="GED66556.1"/>
    </source>
</evidence>
<dbReference type="PROSITE" id="PS51819">
    <property type="entry name" value="VOC"/>
    <property type="match status" value="1"/>
</dbReference>
<protein>
    <submittedName>
        <fullName evidence="3">Glyoxalase</fullName>
    </submittedName>
</protein>
<proteinExistence type="predicted"/>
<sequence length="125" mass="14004">MESKKHAWVGLDHVQLAAPSGAEEAARRFFGDLLGMTEVPKPEKLLVRGGVWFQCGAQFIHIGIESGFVPAKKAHPAFVVQNIVALMEHLQKNDVPIRIDEEIPQLIRFFAEDPFGNRLEFVEAK</sequence>
<dbReference type="Proteomes" id="UP000319578">
    <property type="component" value="Unassembled WGS sequence"/>
</dbReference>